<feature type="domain" description="Peptidase S9 prolyl oligopeptidase catalytic" evidence="1">
    <location>
        <begin position="188"/>
        <end position="328"/>
    </location>
</feature>
<organism evidence="2 3">
    <name type="scientific">Listeria grayi FSL F6-1183</name>
    <dbReference type="NCBI Taxonomy" id="1265827"/>
    <lineage>
        <taxon>Bacteria</taxon>
        <taxon>Bacillati</taxon>
        <taxon>Bacillota</taxon>
        <taxon>Bacilli</taxon>
        <taxon>Bacillales</taxon>
        <taxon>Listeriaceae</taxon>
        <taxon>Listeria</taxon>
    </lineage>
</organism>
<dbReference type="GO" id="GO:0006508">
    <property type="term" value="P:proteolysis"/>
    <property type="evidence" value="ECO:0007669"/>
    <property type="project" value="InterPro"/>
</dbReference>
<dbReference type="GO" id="GO:0008236">
    <property type="term" value="F:serine-type peptidase activity"/>
    <property type="evidence" value="ECO:0007669"/>
    <property type="project" value="InterPro"/>
</dbReference>
<dbReference type="Gene3D" id="3.40.50.1820">
    <property type="entry name" value="alpha/beta hydrolase"/>
    <property type="match status" value="1"/>
</dbReference>
<evidence type="ECO:0000313" key="2">
    <source>
        <dbReference type="EMBL" id="EUJ30366.1"/>
    </source>
</evidence>
<dbReference type="Pfam" id="PF00326">
    <property type="entry name" value="Peptidase_S9"/>
    <property type="match status" value="1"/>
</dbReference>
<dbReference type="InterPro" id="IPR001375">
    <property type="entry name" value="Peptidase_S9_cat"/>
</dbReference>
<accession>A0A829RAN0</accession>
<dbReference type="SUPFAM" id="SSF53474">
    <property type="entry name" value="alpha/beta-Hydrolases"/>
    <property type="match status" value="1"/>
</dbReference>
<dbReference type="InterPro" id="IPR029058">
    <property type="entry name" value="AB_hydrolase_fold"/>
</dbReference>
<dbReference type="Proteomes" id="UP000019251">
    <property type="component" value="Unassembled WGS sequence"/>
</dbReference>
<protein>
    <recommendedName>
        <fullName evidence="1">Peptidase S9 prolyl oligopeptidase catalytic domain-containing protein</fullName>
    </recommendedName>
</protein>
<sequence>MKIKLNRMPMKYSHGKLKLIFSVPAKKIENLTYAYYIYQDGKAIQKIWYQPLETVTTIQVEPLFSGAYQLRLFVKEGDTIIYNELTETLNIDCKNQALLTTTLADEKIFFNDVPVKYLFQPAEGASDTLLLSFSGLYSTEFQGGPPVYNHIRTLEPVNVHKLFLLDSYQEQFCYYVGFNREHDFERAVIALITKIANQYNISAKRIIATGSSKGGAAALYYSVKYNFGKAIIGAPQIYIADYLNKRANSPSMRERYERLLGENQQQGQRFWNQLILHEVAVAEKFPDMYFHVGEGDFHYPQHLAPLLQHLDKRGVAYQLDLESYENHSDTGLYFAPFLLRTIQALVRK</sequence>
<name>A0A829RAN0_LISGR</name>
<dbReference type="RefSeq" id="WP_036103485.1">
    <property type="nucleotide sequence ID" value="NZ_AODG01000003.1"/>
</dbReference>
<reference evidence="2 3" key="1">
    <citation type="submission" date="2012-12" db="EMBL/GenBank/DDBJ databases">
        <title>Novel taxa of Listeriaceae from agricultural environments in the United States.</title>
        <authorList>
            <person name="den Bakker H.C."/>
            <person name="Allred A."/>
            <person name="Warchocki S."/>
            <person name="Wright E.M."/>
            <person name="Burrell A."/>
            <person name="Nightingale K.K."/>
            <person name="Kephart D."/>
            <person name="Wiedmann M."/>
        </authorList>
    </citation>
    <scope>NUCLEOTIDE SEQUENCE [LARGE SCALE GENOMIC DNA]</scope>
    <source>
        <strain evidence="2 3">FSL F6-1183</strain>
    </source>
</reference>
<dbReference type="EMBL" id="AODG01000003">
    <property type="protein sequence ID" value="EUJ30366.1"/>
    <property type="molecule type" value="Genomic_DNA"/>
</dbReference>
<proteinExistence type="predicted"/>
<gene>
    <name evidence="2" type="ORF">LMUR_00750</name>
</gene>
<dbReference type="AlphaFoldDB" id="A0A829RAN0"/>
<evidence type="ECO:0000259" key="1">
    <source>
        <dbReference type="Pfam" id="PF00326"/>
    </source>
</evidence>
<evidence type="ECO:0000313" key="3">
    <source>
        <dbReference type="Proteomes" id="UP000019251"/>
    </source>
</evidence>
<comment type="caution">
    <text evidence="2">The sequence shown here is derived from an EMBL/GenBank/DDBJ whole genome shotgun (WGS) entry which is preliminary data.</text>
</comment>